<dbReference type="AlphaFoldDB" id="A0A4Y2IQE5"/>
<dbReference type="PROSITE" id="PS50026">
    <property type="entry name" value="EGF_3"/>
    <property type="match status" value="1"/>
</dbReference>
<dbReference type="PROSITE" id="PS01186">
    <property type="entry name" value="EGF_2"/>
    <property type="match status" value="1"/>
</dbReference>
<dbReference type="OrthoDB" id="6436771at2759"/>
<keyword evidence="1" id="KW-0245">EGF-like domain</keyword>
<comment type="caution">
    <text evidence="1">Lacks conserved residue(s) required for the propagation of feature annotation.</text>
</comment>
<proteinExistence type="predicted"/>
<dbReference type="SMART" id="SM00181">
    <property type="entry name" value="EGF"/>
    <property type="match status" value="1"/>
</dbReference>
<keyword evidence="2" id="KW-0472">Membrane</keyword>
<dbReference type="Gene3D" id="2.10.25.10">
    <property type="entry name" value="Laminin"/>
    <property type="match status" value="1"/>
</dbReference>
<sequence>MMGMRSWNSKGCQTRVKWFKSTETKRECNCGANSLSCSYRRNGTRICKCDFGYIHTNGYCSAICSEGTCVHGNCEVIGNRFKCRCSEGYTGHRCEENIENKYNKQELWQILQVSLMFAIFILLSGVLCFISCKRKSKK</sequence>
<accession>A0A4Y2IQE5</accession>
<comment type="caution">
    <text evidence="4">The sequence shown here is derived from an EMBL/GenBank/DDBJ whole genome shotgun (WGS) entry which is preliminary data.</text>
</comment>
<dbReference type="SUPFAM" id="SSF57196">
    <property type="entry name" value="EGF/Laminin"/>
    <property type="match status" value="1"/>
</dbReference>
<evidence type="ECO:0000259" key="3">
    <source>
        <dbReference type="PROSITE" id="PS50026"/>
    </source>
</evidence>
<organism evidence="4 5">
    <name type="scientific">Araneus ventricosus</name>
    <name type="common">Orbweaver spider</name>
    <name type="synonym">Epeira ventricosa</name>
    <dbReference type="NCBI Taxonomy" id="182803"/>
    <lineage>
        <taxon>Eukaryota</taxon>
        <taxon>Metazoa</taxon>
        <taxon>Ecdysozoa</taxon>
        <taxon>Arthropoda</taxon>
        <taxon>Chelicerata</taxon>
        <taxon>Arachnida</taxon>
        <taxon>Araneae</taxon>
        <taxon>Araneomorphae</taxon>
        <taxon>Entelegynae</taxon>
        <taxon>Araneoidea</taxon>
        <taxon>Araneidae</taxon>
        <taxon>Araneus</taxon>
    </lineage>
</organism>
<protein>
    <recommendedName>
        <fullName evidence="3">EGF-like domain-containing protein</fullName>
    </recommendedName>
</protein>
<evidence type="ECO:0000313" key="4">
    <source>
        <dbReference type="EMBL" id="GBM79894.1"/>
    </source>
</evidence>
<feature type="transmembrane region" description="Helical" evidence="2">
    <location>
        <begin position="110"/>
        <end position="132"/>
    </location>
</feature>
<gene>
    <name evidence="4" type="ORF">AVEN_220444_1</name>
</gene>
<dbReference type="Proteomes" id="UP000499080">
    <property type="component" value="Unassembled WGS sequence"/>
</dbReference>
<keyword evidence="1" id="KW-1015">Disulfide bond</keyword>
<name>A0A4Y2IQE5_ARAVE</name>
<keyword evidence="2" id="KW-1133">Transmembrane helix</keyword>
<evidence type="ECO:0000256" key="2">
    <source>
        <dbReference type="SAM" id="Phobius"/>
    </source>
</evidence>
<feature type="disulfide bond" evidence="1">
    <location>
        <begin position="85"/>
        <end position="94"/>
    </location>
</feature>
<reference evidence="4 5" key="1">
    <citation type="journal article" date="2019" name="Sci. Rep.">
        <title>Orb-weaving spider Araneus ventricosus genome elucidates the spidroin gene catalogue.</title>
        <authorList>
            <person name="Kono N."/>
            <person name="Nakamura H."/>
            <person name="Ohtoshi R."/>
            <person name="Moran D.A.P."/>
            <person name="Shinohara A."/>
            <person name="Yoshida Y."/>
            <person name="Fujiwara M."/>
            <person name="Mori M."/>
            <person name="Tomita M."/>
            <person name="Arakawa K."/>
        </authorList>
    </citation>
    <scope>NUCLEOTIDE SEQUENCE [LARGE SCALE GENOMIC DNA]</scope>
</reference>
<evidence type="ECO:0000256" key="1">
    <source>
        <dbReference type="PROSITE-ProRule" id="PRU00076"/>
    </source>
</evidence>
<feature type="domain" description="EGF-like" evidence="3">
    <location>
        <begin position="65"/>
        <end position="95"/>
    </location>
</feature>
<keyword evidence="2" id="KW-0812">Transmembrane</keyword>
<evidence type="ECO:0000313" key="5">
    <source>
        <dbReference type="Proteomes" id="UP000499080"/>
    </source>
</evidence>
<keyword evidence="5" id="KW-1185">Reference proteome</keyword>
<dbReference type="EMBL" id="BGPR01002847">
    <property type="protein sequence ID" value="GBM79894.1"/>
    <property type="molecule type" value="Genomic_DNA"/>
</dbReference>
<dbReference type="PROSITE" id="PS00022">
    <property type="entry name" value="EGF_1"/>
    <property type="match status" value="1"/>
</dbReference>
<dbReference type="InterPro" id="IPR000742">
    <property type="entry name" value="EGF"/>
</dbReference>